<accession>A0A2C5ZC85</accession>
<evidence type="ECO:0000313" key="4">
    <source>
        <dbReference type="Proteomes" id="UP000224854"/>
    </source>
</evidence>
<feature type="signal peptide" evidence="2">
    <location>
        <begin position="1"/>
        <end position="19"/>
    </location>
</feature>
<dbReference type="OrthoDB" id="10438762at2759"/>
<keyword evidence="4" id="KW-1185">Reference proteome</keyword>
<comment type="caution">
    <text evidence="3">The sequence shown here is derived from an EMBL/GenBank/DDBJ whole genome shotgun (WGS) entry which is preliminary data.</text>
</comment>
<dbReference type="AlphaFoldDB" id="A0A2C5ZC85"/>
<feature type="compositionally biased region" description="Basic and acidic residues" evidence="1">
    <location>
        <begin position="945"/>
        <end position="961"/>
    </location>
</feature>
<feature type="region of interest" description="Disordered" evidence="1">
    <location>
        <begin position="581"/>
        <end position="622"/>
    </location>
</feature>
<reference evidence="3 4" key="1">
    <citation type="submission" date="2017-06" db="EMBL/GenBank/DDBJ databases">
        <title>Ant-infecting Ophiocordyceps genomes reveal a high diversity of potential behavioral manipulation genes and a possible major role for enterotoxins.</title>
        <authorList>
            <person name="De Bekker C."/>
            <person name="Evans H.C."/>
            <person name="Brachmann A."/>
            <person name="Hughes D.P."/>
        </authorList>
    </citation>
    <scope>NUCLEOTIDE SEQUENCE [LARGE SCALE GENOMIC DNA]</scope>
    <source>
        <strain evidence="3 4">1348a</strain>
    </source>
</reference>
<evidence type="ECO:0000256" key="2">
    <source>
        <dbReference type="SAM" id="SignalP"/>
    </source>
</evidence>
<proteinExistence type="predicted"/>
<feature type="region of interest" description="Disordered" evidence="1">
    <location>
        <begin position="938"/>
        <end position="961"/>
    </location>
</feature>
<evidence type="ECO:0000256" key="1">
    <source>
        <dbReference type="SAM" id="MobiDB-lite"/>
    </source>
</evidence>
<gene>
    <name evidence="3" type="ORF">CDD82_3694</name>
</gene>
<evidence type="ECO:0000313" key="3">
    <source>
        <dbReference type="EMBL" id="PHH77034.1"/>
    </source>
</evidence>
<protein>
    <submittedName>
        <fullName evidence="3">Uncharacterized protein</fullName>
    </submittedName>
</protein>
<keyword evidence="2" id="KW-0732">Signal</keyword>
<organism evidence="3 4">
    <name type="scientific">Ophiocordyceps australis</name>
    <dbReference type="NCBI Taxonomy" id="1399860"/>
    <lineage>
        <taxon>Eukaryota</taxon>
        <taxon>Fungi</taxon>
        <taxon>Dikarya</taxon>
        <taxon>Ascomycota</taxon>
        <taxon>Pezizomycotina</taxon>
        <taxon>Sordariomycetes</taxon>
        <taxon>Hypocreomycetidae</taxon>
        <taxon>Hypocreales</taxon>
        <taxon>Ophiocordycipitaceae</taxon>
        <taxon>Ophiocordyceps</taxon>
    </lineage>
</organism>
<dbReference type="EMBL" id="NJEU01000288">
    <property type="protein sequence ID" value="PHH77034.1"/>
    <property type="molecule type" value="Genomic_DNA"/>
</dbReference>
<sequence>MKTNTVAVIAACLASGGLAAPTKAVSSQLSQQDIAALQDLANFKGDLPLNARQTNGLLEGLTDAMAAKGRKTVAKRETDAKPPRKTLRARQLDIIANLLSSQSGGQQGGEDHTDIHESNIVEDVRQFEILNDNDHHHHHHGGHHYKRQLDILLDVLDSQSGGQRGGEDHTDIHEATIGEKDSETQIVNDDAGHRRLHWKRQLDVLLNVLDSQSGGQRGGHDETHAEEANIGEEFSDVEFDNINHKRQLDIIASLLSAQSGGQQGGHDETHAEEVNEFEGLDEVLVHNHNRKRQLDVLLDVLDAQSGGQRGGHDETHAEEANVGKEFSGVGVENFNHKRQLDIIANLLSAQSGGQQGGHDETDIHEANISESEDFVGVENINDHDHHGHHGAGPYRSYGHYKRQLDVILNALAAQSGGQQGGHDETHVEGFSEGVSDSEVREINTRAIPRLSRRQFDLILDVLSSQSGGQQGGEDNTHIEEVNEDIRHDETDIFNDDGDFHHHHWKRQSALKRRQLDVILGLLASQSGGQQGGHDETHVDDFSEVVEGSGAAVENINHKRGAPKSMQGGHDETHEDVFNEEEHVTRAAGDEEAAPRHGHHGGRPASSEKPKAKAKKGKAKGKGLLGGALVPGVLKRDAPLQRRQLDVILSLLASQSGGQQGGHDETHADVTNVAEQSDVVDVLNDNGHSHGHGYHYKRQLDVLLNVLDSQSGGQRGGHDEVDEHIVNESLEEDMVDVENIEDHAHDHAHGYQHGGYGGKRSLERRRLHDGMRHVPGRGAPGLTSAQMFGNGLDGVPGQVDNGIDGVPGQINDALNPYRGARSLSRRDADWRRVPGRGAPGLTSAQMFGNGLDGVPGQVDNGIDGVPGQINDALNPFRGAGGIGRRANGDDSHPEEALNNLLSLVGVNGPPKPGVTKDSTASDAADTLSKLGKLSKSLTNNMVGLDVQDKDKDKDKAKAKSES</sequence>
<name>A0A2C5ZC85_9HYPO</name>
<feature type="chain" id="PRO_5013061567" evidence="2">
    <location>
        <begin position="20"/>
        <end position="961"/>
    </location>
</feature>
<dbReference type="Proteomes" id="UP000224854">
    <property type="component" value="Unassembled WGS sequence"/>
</dbReference>
<feature type="compositionally biased region" description="Basic and acidic residues" evidence="1">
    <location>
        <begin position="581"/>
        <end position="594"/>
    </location>
</feature>
<feature type="compositionally biased region" description="Basic residues" evidence="1">
    <location>
        <begin position="611"/>
        <end position="620"/>
    </location>
</feature>